<reference evidence="4 5" key="1">
    <citation type="submission" date="2019-06" db="EMBL/GenBank/DDBJ databases">
        <title>Wine fermentation using esterase from Monascus purpureus.</title>
        <authorList>
            <person name="Geng C."/>
            <person name="Zhang Y."/>
        </authorList>
    </citation>
    <scope>NUCLEOTIDE SEQUENCE [LARGE SCALE GENOMIC DNA]</scope>
    <source>
        <strain evidence="4">HQ1</strain>
    </source>
</reference>
<evidence type="ECO:0000256" key="2">
    <source>
        <dbReference type="SAM" id="Phobius"/>
    </source>
</evidence>
<sequence>MAFLRLSSSARGHSYGVLPVVQNLILLSLLLTTVCAQDTVLIPTTASDSFPACGLSCSVLQQAQSSCVFPQAPKTDRATYVSCFCQSALLTNLHSGSNGPCDTECTSSSDRSLLSTWYNNFCNAKGNLPATTASSTTTSSTSTSTANTGASANSNQDDEPQPWIKTHYRWVIMIVVLFVSFSIITVVAVWLKRRHEARHPGLYQSANAGGSSGTLFTKTPRDSAVPAAAPGLWASPPGVGHPPNSRYTDPESVPNSSRTAVLMPRPT</sequence>
<feature type="compositionally biased region" description="Polar residues" evidence="1">
    <location>
        <begin position="204"/>
        <end position="217"/>
    </location>
</feature>
<dbReference type="Proteomes" id="UP000319663">
    <property type="component" value="Unassembled WGS sequence"/>
</dbReference>
<evidence type="ECO:0008006" key="6">
    <source>
        <dbReference type="Google" id="ProtNLM"/>
    </source>
</evidence>
<feature type="transmembrane region" description="Helical" evidence="2">
    <location>
        <begin position="170"/>
        <end position="191"/>
    </location>
</feature>
<feature type="region of interest" description="Disordered" evidence="1">
    <location>
        <begin position="202"/>
        <end position="221"/>
    </location>
</feature>
<keyword evidence="2" id="KW-0472">Membrane</keyword>
<organism evidence="4 5">
    <name type="scientific">Monascus purpureus</name>
    <name type="common">Red mold</name>
    <name type="synonym">Monascus anka</name>
    <dbReference type="NCBI Taxonomy" id="5098"/>
    <lineage>
        <taxon>Eukaryota</taxon>
        <taxon>Fungi</taxon>
        <taxon>Dikarya</taxon>
        <taxon>Ascomycota</taxon>
        <taxon>Pezizomycotina</taxon>
        <taxon>Eurotiomycetes</taxon>
        <taxon>Eurotiomycetidae</taxon>
        <taxon>Eurotiales</taxon>
        <taxon>Aspergillaceae</taxon>
        <taxon>Monascus</taxon>
    </lineage>
</organism>
<feature type="chain" id="PRO_5021486986" description="Integral membrane protein" evidence="3">
    <location>
        <begin position="37"/>
        <end position="267"/>
    </location>
</feature>
<keyword evidence="3" id="KW-0732">Signal</keyword>
<keyword evidence="2" id="KW-0812">Transmembrane</keyword>
<protein>
    <recommendedName>
        <fullName evidence="6">Integral membrane protein</fullName>
    </recommendedName>
</protein>
<evidence type="ECO:0000313" key="5">
    <source>
        <dbReference type="Proteomes" id="UP000319663"/>
    </source>
</evidence>
<gene>
    <name evidence="4" type="ORF">MPDQ_005892</name>
</gene>
<accession>A0A507QVY9</accession>
<dbReference type="OrthoDB" id="5426355at2759"/>
<keyword evidence="2" id="KW-1133">Transmembrane helix</keyword>
<proteinExistence type="predicted"/>
<feature type="compositionally biased region" description="Low complexity" evidence="1">
    <location>
        <begin position="132"/>
        <end position="155"/>
    </location>
</feature>
<dbReference type="AlphaFoldDB" id="A0A507QVY9"/>
<feature type="region of interest" description="Disordered" evidence="1">
    <location>
        <begin position="226"/>
        <end position="267"/>
    </location>
</feature>
<evidence type="ECO:0000313" key="4">
    <source>
        <dbReference type="EMBL" id="TQB73396.1"/>
    </source>
</evidence>
<feature type="region of interest" description="Disordered" evidence="1">
    <location>
        <begin position="132"/>
        <end position="159"/>
    </location>
</feature>
<name>A0A507QVY9_MONPU</name>
<feature type="signal peptide" evidence="3">
    <location>
        <begin position="1"/>
        <end position="36"/>
    </location>
</feature>
<dbReference type="EMBL" id="VIFY01000045">
    <property type="protein sequence ID" value="TQB73396.1"/>
    <property type="molecule type" value="Genomic_DNA"/>
</dbReference>
<keyword evidence="5" id="KW-1185">Reference proteome</keyword>
<comment type="caution">
    <text evidence="4">The sequence shown here is derived from an EMBL/GenBank/DDBJ whole genome shotgun (WGS) entry which is preliminary data.</text>
</comment>
<evidence type="ECO:0000256" key="3">
    <source>
        <dbReference type="SAM" id="SignalP"/>
    </source>
</evidence>
<evidence type="ECO:0000256" key="1">
    <source>
        <dbReference type="SAM" id="MobiDB-lite"/>
    </source>
</evidence>